<gene>
    <name evidence="2" type="ORF">EYE40_04040</name>
</gene>
<dbReference type="SUPFAM" id="SSF52833">
    <property type="entry name" value="Thioredoxin-like"/>
    <property type="match status" value="1"/>
</dbReference>
<comment type="caution">
    <text evidence="2">The sequence shown here is derived from an EMBL/GenBank/DDBJ whole genome shotgun (WGS) entry which is preliminary data.</text>
</comment>
<reference evidence="3" key="1">
    <citation type="submission" date="2019-02" db="EMBL/GenBank/DDBJ databases">
        <title>Glaciihabitans arcticus sp. nov., a psychrotolerant bacterium isolated from polar soil.</title>
        <authorList>
            <person name="Dahal R.H."/>
        </authorList>
    </citation>
    <scope>NUCLEOTIDE SEQUENCE [LARGE SCALE GENOMIC DNA]</scope>
    <source>
        <strain evidence="3">RP-3-7</strain>
    </source>
</reference>
<dbReference type="CDD" id="cd02976">
    <property type="entry name" value="NrdH"/>
    <property type="match status" value="1"/>
</dbReference>
<protein>
    <submittedName>
        <fullName evidence="2">NrdH-redoxin</fullName>
    </submittedName>
</protein>
<organism evidence="2 3">
    <name type="scientific">Glaciihabitans arcticus</name>
    <dbReference type="NCBI Taxonomy" id="2668039"/>
    <lineage>
        <taxon>Bacteria</taxon>
        <taxon>Bacillati</taxon>
        <taxon>Actinomycetota</taxon>
        <taxon>Actinomycetes</taxon>
        <taxon>Micrococcales</taxon>
        <taxon>Microbacteriaceae</taxon>
        <taxon>Glaciihabitans</taxon>
    </lineage>
</organism>
<dbReference type="PROSITE" id="PS51354">
    <property type="entry name" value="GLUTAREDOXIN_2"/>
    <property type="match status" value="1"/>
</dbReference>
<dbReference type="Pfam" id="PF00462">
    <property type="entry name" value="Glutaredoxin"/>
    <property type="match status" value="1"/>
</dbReference>
<keyword evidence="3" id="KW-1185">Reference proteome</keyword>
<evidence type="ECO:0000259" key="1">
    <source>
        <dbReference type="Pfam" id="PF00462"/>
    </source>
</evidence>
<dbReference type="Gene3D" id="3.40.30.10">
    <property type="entry name" value="Glutaredoxin"/>
    <property type="match status" value="1"/>
</dbReference>
<accession>A0A4Q9GRE3</accession>
<dbReference type="InterPro" id="IPR036249">
    <property type="entry name" value="Thioredoxin-like_sf"/>
</dbReference>
<feature type="domain" description="Glutaredoxin" evidence="1">
    <location>
        <begin position="6"/>
        <end position="65"/>
    </location>
</feature>
<evidence type="ECO:0000313" key="3">
    <source>
        <dbReference type="Proteomes" id="UP000294194"/>
    </source>
</evidence>
<dbReference type="AlphaFoldDB" id="A0A4Q9GRE3"/>
<dbReference type="EMBL" id="SISG01000001">
    <property type="protein sequence ID" value="TBN56634.1"/>
    <property type="molecule type" value="Genomic_DNA"/>
</dbReference>
<proteinExistence type="predicted"/>
<dbReference type="InterPro" id="IPR002109">
    <property type="entry name" value="Glutaredoxin"/>
</dbReference>
<name>A0A4Q9GRE3_9MICO</name>
<dbReference type="RefSeq" id="WP_130980744.1">
    <property type="nucleotide sequence ID" value="NZ_SISG01000001.1"/>
</dbReference>
<dbReference type="Proteomes" id="UP000294194">
    <property type="component" value="Unassembled WGS sequence"/>
</dbReference>
<evidence type="ECO:0000313" key="2">
    <source>
        <dbReference type="EMBL" id="TBN56634.1"/>
    </source>
</evidence>
<sequence>MTSSPITMYGAEWCSDCRRSKALLDARGVAYEYVDLEAVTEGADRAFAISGRTSIPVIAFADGTHQVEPSNAELEGKLRELGVLA</sequence>